<name>A0A1Q9DCG7_SYMMI</name>
<evidence type="ECO:0000313" key="3">
    <source>
        <dbReference type="Proteomes" id="UP000186817"/>
    </source>
</evidence>
<comment type="caution">
    <text evidence="2">The sequence shown here is derived from an EMBL/GenBank/DDBJ whole genome shotgun (WGS) entry which is preliminary data.</text>
</comment>
<dbReference type="PANTHER" id="PTHR23053">
    <property type="entry name" value="DLEC1 DELETED IN LUNG AND ESOPHAGEAL CANCER 1"/>
    <property type="match status" value="1"/>
</dbReference>
<evidence type="ECO:0000256" key="1">
    <source>
        <dbReference type="SAM" id="MobiDB-lite"/>
    </source>
</evidence>
<dbReference type="OrthoDB" id="431629at2759"/>
<dbReference type="Gene3D" id="2.60.40.10">
    <property type="entry name" value="Immunoglobulins"/>
    <property type="match status" value="2"/>
</dbReference>
<dbReference type="PANTHER" id="PTHR23053:SF0">
    <property type="entry name" value="HYDROCEPHALUS-INDUCING PROTEIN HOMOLOG"/>
    <property type="match status" value="1"/>
</dbReference>
<accession>A0A1Q9DCG7</accession>
<dbReference type="GO" id="GO:1904158">
    <property type="term" value="P:axonemal central apparatus assembly"/>
    <property type="evidence" value="ECO:0007669"/>
    <property type="project" value="TreeGrafter"/>
</dbReference>
<dbReference type="PROSITE" id="PS51257">
    <property type="entry name" value="PROKAR_LIPOPROTEIN"/>
    <property type="match status" value="1"/>
</dbReference>
<sequence length="638" mass="72330">MRMPAEKSLCQAATFCLMISCLADELRYLSLGQPSAKELPEVPAVDWTEVDLGDAPALVGNSVGPRVVVDPPNLDFGNAKCLEPITRHVRLTNFSCIDASVRAFMNERKSLWTVHPKVIHLSPQETLQLALTLRMDETCQSVDTLNLIVAEGDDLTVQVRGKGGATAADTPVTCDEELDFLDFGTHFTTQTCCREIIIKNHGQFGRRLSWSKDKDKDKKNKDKKEEPKRQRNKKEVEAPVVFRVEPESVLLDPKTAYRFTFMALSPTPGTVEDELVCSEIVEKGGGGKNIFRTRLKATFVAPQLKLSKNRLEFEFLWDKHRPIASITEPLRLENTGPLEETMEGMLKNIAAMTTIWPGWTNPAVRESEGNLHEALDWATRALEVNSADGTRAEAVEHLERGLNQVRKHYVEETQKTMTFKYSNKNKKWMDVEVDEATFDKHLVPLEDAKGRASDTGMKWEQWVGLVSRGKPESLVLVRLKPQITKRRAPGPGAIRKAEWKPIANRWLQDTCVILHSDSARSYKSKISGVLHDAVVHQKKKVKINGKWVWKLPKYVTMKTHKLPSGRKIKTKAGTQVIDRAWRFLKDRVKVNQNSKSDSANIRAKIRSAQYEYWCRGKDMWSCTGNLLTWHMSKIVQKP</sequence>
<dbReference type="InterPro" id="IPR033305">
    <property type="entry name" value="Hydin-like"/>
</dbReference>
<gene>
    <name evidence="2" type="primary">HYDIN</name>
    <name evidence="2" type="ORF">AK812_SmicGene25261</name>
</gene>
<reference evidence="2 3" key="1">
    <citation type="submission" date="2016-02" db="EMBL/GenBank/DDBJ databases">
        <title>Genome analysis of coral dinoflagellate symbionts highlights evolutionary adaptations to a symbiotic lifestyle.</title>
        <authorList>
            <person name="Aranda M."/>
            <person name="Li Y."/>
            <person name="Liew Y.J."/>
            <person name="Baumgarten S."/>
            <person name="Simakov O."/>
            <person name="Wilson M."/>
            <person name="Piel J."/>
            <person name="Ashoor H."/>
            <person name="Bougouffa S."/>
            <person name="Bajic V.B."/>
            <person name="Ryu T."/>
            <person name="Ravasi T."/>
            <person name="Bayer T."/>
            <person name="Micklem G."/>
            <person name="Kim H."/>
            <person name="Bhak J."/>
            <person name="Lajeunesse T.C."/>
            <person name="Voolstra C.R."/>
        </authorList>
    </citation>
    <scope>NUCLEOTIDE SEQUENCE [LARGE SCALE GENOMIC DNA]</scope>
    <source>
        <strain evidence="2 3">CCMP2467</strain>
    </source>
</reference>
<dbReference type="InterPro" id="IPR013783">
    <property type="entry name" value="Ig-like_fold"/>
</dbReference>
<feature type="compositionally biased region" description="Basic and acidic residues" evidence="1">
    <location>
        <begin position="210"/>
        <end position="235"/>
    </location>
</feature>
<keyword evidence="3" id="KW-1185">Reference proteome</keyword>
<dbReference type="AlphaFoldDB" id="A0A1Q9DCG7"/>
<organism evidence="2 3">
    <name type="scientific">Symbiodinium microadriaticum</name>
    <name type="common">Dinoflagellate</name>
    <name type="synonym">Zooxanthella microadriatica</name>
    <dbReference type="NCBI Taxonomy" id="2951"/>
    <lineage>
        <taxon>Eukaryota</taxon>
        <taxon>Sar</taxon>
        <taxon>Alveolata</taxon>
        <taxon>Dinophyceae</taxon>
        <taxon>Suessiales</taxon>
        <taxon>Symbiodiniaceae</taxon>
        <taxon>Symbiodinium</taxon>
    </lineage>
</organism>
<feature type="region of interest" description="Disordered" evidence="1">
    <location>
        <begin position="209"/>
        <end position="235"/>
    </location>
</feature>
<dbReference type="EMBL" id="LSRX01000604">
    <property type="protein sequence ID" value="OLP92878.1"/>
    <property type="molecule type" value="Genomic_DNA"/>
</dbReference>
<evidence type="ECO:0000313" key="2">
    <source>
        <dbReference type="EMBL" id="OLP92878.1"/>
    </source>
</evidence>
<protein>
    <submittedName>
        <fullName evidence="2">Hydrocephalus-inducing protein-like</fullName>
    </submittedName>
</protein>
<proteinExistence type="predicted"/>
<dbReference type="GO" id="GO:0003341">
    <property type="term" value="P:cilium movement"/>
    <property type="evidence" value="ECO:0007669"/>
    <property type="project" value="TreeGrafter"/>
</dbReference>
<dbReference type="Proteomes" id="UP000186817">
    <property type="component" value="Unassembled WGS sequence"/>
</dbReference>
<dbReference type="GO" id="GO:0005930">
    <property type="term" value="C:axoneme"/>
    <property type="evidence" value="ECO:0007669"/>
    <property type="project" value="TreeGrafter"/>
</dbReference>